<evidence type="ECO:0000313" key="2">
    <source>
        <dbReference type="Proteomes" id="UP000887575"/>
    </source>
</evidence>
<keyword evidence="2" id="KW-1185">Reference proteome</keyword>
<accession>A0AAF3J708</accession>
<organism evidence="2 3">
    <name type="scientific">Mesorhabditis belari</name>
    <dbReference type="NCBI Taxonomy" id="2138241"/>
    <lineage>
        <taxon>Eukaryota</taxon>
        <taxon>Metazoa</taxon>
        <taxon>Ecdysozoa</taxon>
        <taxon>Nematoda</taxon>
        <taxon>Chromadorea</taxon>
        <taxon>Rhabditida</taxon>
        <taxon>Rhabditina</taxon>
        <taxon>Rhabditomorpha</taxon>
        <taxon>Rhabditoidea</taxon>
        <taxon>Rhabditidae</taxon>
        <taxon>Mesorhabditinae</taxon>
        <taxon>Mesorhabditis</taxon>
    </lineage>
</organism>
<feature type="region of interest" description="Disordered" evidence="1">
    <location>
        <begin position="96"/>
        <end position="211"/>
    </location>
</feature>
<protein>
    <submittedName>
        <fullName evidence="3">Uncharacterized protein</fullName>
    </submittedName>
</protein>
<feature type="compositionally biased region" description="Basic and acidic residues" evidence="1">
    <location>
        <begin position="96"/>
        <end position="105"/>
    </location>
</feature>
<proteinExistence type="predicted"/>
<dbReference type="Proteomes" id="UP000887575">
    <property type="component" value="Unassembled WGS sequence"/>
</dbReference>
<dbReference type="WBParaSite" id="MBELARI_LOCUS20154">
    <property type="protein sequence ID" value="MBELARI_LOCUS20154"/>
    <property type="gene ID" value="MBELARI_LOCUS20154"/>
</dbReference>
<feature type="compositionally biased region" description="Basic and acidic residues" evidence="1">
    <location>
        <begin position="140"/>
        <end position="174"/>
    </location>
</feature>
<name>A0AAF3J708_9BILA</name>
<dbReference type="AlphaFoldDB" id="A0AAF3J708"/>
<reference evidence="3" key="1">
    <citation type="submission" date="2024-02" db="UniProtKB">
        <authorList>
            <consortium name="WormBaseParasite"/>
        </authorList>
    </citation>
    <scope>IDENTIFICATION</scope>
</reference>
<evidence type="ECO:0000313" key="3">
    <source>
        <dbReference type="WBParaSite" id="MBELARI_LOCUS20154"/>
    </source>
</evidence>
<sequence>MAPNIVPILTCFDGDRWMIYWRNEDNILGVTNLFDLVYEKNVSRDEKATILNVAKTLADKSWIEFMCAEGWQITKADDSLAKVGIELLIQRASWSPEKKKPEVSKSEATQAAPPGKGRRAAQQRRLLGLNDWDDEEQNIVDEKAEIPKEQPKESTPKPEKATGEQNRKEEEKPTSSRVAQAPTKLLGKRSRKPAQRERNASSAEFMDDEVELGSLVKEVSTKKTLKKKNGNAAG</sequence>
<evidence type="ECO:0000256" key="1">
    <source>
        <dbReference type="SAM" id="MobiDB-lite"/>
    </source>
</evidence>